<sequence>MGLLKSVAISLILFIVLSEAANRCYSGQNQHYSAKQCSTGGTTVDFTCQKFVCEGGHSPFTLRTCARKNIGCIAGPRICQFSGGQGKCQRCDNELCNS</sequence>
<feature type="signal peptide" evidence="1">
    <location>
        <begin position="1"/>
        <end position="20"/>
    </location>
</feature>
<accession>A0A914PZ37</accession>
<keyword evidence="1" id="KW-0732">Signal</keyword>
<evidence type="ECO:0000313" key="2">
    <source>
        <dbReference type="Proteomes" id="UP000887578"/>
    </source>
</evidence>
<reference evidence="3" key="1">
    <citation type="submission" date="2022-11" db="UniProtKB">
        <authorList>
            <consortium name="WormBaseParasite"/>
        </authorList>
    </citation>
    <scope>IDENTIFICATION</scope>
</reference>
<name>A0A914PZ37_9BILA</name>
<evidence type="ECO:0000313" key="3">
    <source>
        <dbReference type="WBParaSite" id="PDA_v2.g23666.t1"/>
    </source>
</evidence>
<feature type="chain" id="PRO_5037862193" evidence="1">
    <location>
        <begin position="21"/>
        <end position="98"/>
    </location>
</feature>
<dbReference type="WBParaSite" id="PDA_v2.g23666.t1">
    <property type="protein sequence ID" value="PDA_v2.g23666.t1"/>
    <property type="gene ID" value="PDA_v2.g23666"/>
</dbReference>
<organism evidence="2 3">
    <name type="scientific">Panagrolaimus davidi</name>
    <dbReference type="NCBI Taxonomy" id="227884"/>
    <lineage>
        <taxon>Eukaryota</taxon>
        <taxon>Metazoa</taxon>
        <taxon>Ecdysozoa</taxon>
        <taxon>Nematoda</taxon>
        <taxon>Chromadorea</taxon>
        <taxon>Rhabditida</taxon>
        <taxon>Tylenchina</taxon>
        <taxon>Panagrolaimomorpha</taxon>
        <taxon>Panagrolaimoidea</taxon>
        <taxon>Panagrolaimidae</taxon>
        <taxon>Panagrolaimus</taxon>
    </lineage>
</organism>
<dbReference type="AlphaFoldDB" id="A0A914PZ37"/>
<evidence type="ECO:0000256" key="1">
    <source>
        <dbReference type="SAM" id="SignalP"/>
    </source>
</evidence>
<proteinExistence type="predicted"/>
<protein>
    <submittedName>
        <fullName evidence="3">Uncharacterized protein</fullName>
    </submittedName>
</protein>
<dbReference type="Proteomes" id="UP000887578">
    <property type="component" value="Unplaced"/>
</dbReference>
<keyword evidence="2" id="KW-1185">Reference proteome</keyword>